<dbReference type="Pfam" id="PF00293">
    <property type="entry name" value="NUDIX"/>
    <property type="match status" value="1"/>
</dbReference>
<dbReference type="Gene3D" id="1.10.10.10">
    <property type="entry name" value="Winged helix-like DNA-binding domain superfamily/Winged helix DNA-binding domain"/>
    <property type="match status" value="1"/>
</dbReference>
<evidence type="ECO:0000313" key="4">
    <source>
        <dbReference type="Proteomes" id="UP000199041"/>
    </source>
</evidence>
<proteinExistence type="predicted"/>
<dbReference type="RefSeq" id="WP_244518880.1">
    <property type="nucleotide sequence ID" value="NZ_FNQY01000012.1"/>
</dbReference>
<evidence type="ECO:0000256" key="1">
    <source>
        <dbReference type="SAM" id="MobiDB-lite"/>
    </source>
</evidence>
<organism evidence="3 4">
    <name type="scientific">Arachidicoccus rhizosphaerae</name>
    <dbReference type="NCBI Taxonomy" id="551991"/>
    <lineage>
        <taxon>Bacteria</taxon>
        <taxon>Pseudomonadati</taxon>
        <taxon>Bacteroidota</taxon>
        <taxon>Chitinophagia</taxon>
        <taxon>Chitinophagales</taxon>
        <taxon>Chitinophagaceae</taxon>
        <taxon>Arachidicoccus</taxon>
    </lineage>
</organism>
<feature type="compositionally biased region" description="Basic and acidic residues" evidence="1">
    <location>
        <begin position="259"/>
        <end position="270"/>
    </location>
</feature>
<dbReference type="CDD" id="cd18873">
    <property type="entry name" value="NUDIX_NadM_like"/>
    <property type="match status" value="1"/>
</dbReference>
<feature type="domain" description="Nudix hydrolase" evidence="2">
    <location>
        <begin position="27"/>
        <end position="159"/>
    </location>
</feature>
<gene>
    <name evidence="3" type="ORF">SAMN05192529_11212</name>
</gene>
<keyword evidence="4" id="KW-1185">Reference proteome</keyword>
<name>A0A1H3ZS91_9BACT</name>
<dbReference type="PANTHER" id="PTHR43736:SF4">
    <property type="entry name" value="SLR1690 PROTEIN"/>
    <property type="match status" value="1"/>
</dbReference>
<dbReference type="Gene3D" id="3.90.79.10">
    <property type="entry name" value="Nucleoside Triphosphate Pyrophosphohydrolase"/>
    <property type="match status" value="1"/>
</dbReference>
<dbReference type="InterPro" id="IPR036390">
    <property type="entry name" value="WH_DNA-bd_sf"/>
</dbReference>
<accession>A0A1H3ZS91</accession>
<dbReference type="SUPFAM" id="SSF46785">
    <property type="entry name" value="Winged helix' DNA-binding domain"/>
    <property type="match status" value="1"/>
</dbReference>
<dbReference type="InterPro" id="IPR015797">
    <property type="entry name" value="NUDIX_hydrolase-like_dom_sf"/>
</dbReference>
<dbReference type="InterPro" id="IPR054105">
    <property type="entry name" value="WHD_NrtR"/>
</dbReference>
<dbReference type="SUPFAM" id="SSF55811">
    <property type="entry name" value="Nudix"/>
    <property type="match status" value="1"/>
</dbReference>
<dbReference type="EMBL" id="FNQY01000012">
    <property type="protein sequence ID" value="SEA26633.1"/>
    <property type="molecule type" value="Genomic_DNA"/>
</dbReference>
<dbReference type="InterPro" id="IPR036388">
    <property type="entry name" value="WH-like_DNA-bd_sf"/>
</dbReference>
<feature type="region of interest" description="Disordered" evidence="1">
    <location>
        <begin position="253"/>
        <end position="278"/>
    </location>
</feature>
<sequence>MEKVEKSQIKKDNPKIKEKKRKYSGKKLLLAVDCIIFGFDEEGLKLLVIKRGFEPCMGRLSLMGGFVGETESSEDAAIRVLHELTGLEGIYMEQLHLFSNPARDPGARTSVMAYFALIDIKSYQSQMSADFQARWVPAEEVPKLIFDHNEMVEMAKERLRYKAALHPLLFELLPDKFTIPQLQILYEKLYDTKFDPGNFFKKIRSTGLLVRLKERDKLNSKKGAYFYKLDNEKYEEGFNTFLNFVYRPKFKNKVKKKTDKKENTDADKAVNRTPRKSA</sequence>
<evidence type="ECO:0000313" key="3">
    <source>
        <dbReference type="EMBL" id="SEA26633.1"/>
    </source>
</evidence>
<protein>
    <submittedName>
        <fullName evidence="3">ADP-ribose pyrophosphatase YjhB, NUDIX family</fullName>
    </submittedName>
</protein>
<dbReference type="PROSITE" id="PS51462">
    <property type="entry name" value="NUDIX"/>
    <property type="match status" value="1"/>
</dbReference>
<dbReference type="AlphaFoldDB" id="A0A1H3ZS91"/>
<dbReference type="InterPro" id="IPR000086">
    <property type="entry name" value="NUDIX_hydrolase_dom"/>
</dbReference>
<evidence type="ECO:0000259" key="2">
    <source>
        <dbReference type="PROSITE" id="PS51462"/>
    </source>
</evidence>
<dbReference type="PANTHER" id="PTHR43736">
    <property type="entry name" value="ADP-RIBOSE PYROPHOSPHATASE"/>
    <property type="match status" value="1"/>
</dbReference>
<dbReference type="Proteomes" id="UP000199041">
    <property type="component" value="Unassembled WGS sequence"/>
</dbReference>
<dbReference type="STRING" id="551991.SAMN05192529_11212"/>
<reference evidence="3 4" key="1">
    <citation type="submission" date="2016-10" db="EMBL/GenBank/DDBJ databases">
        <authorList>
            <person name="de Groot N.N."/>
        </authorList>
    </citation>
    <scope>NUCLEOTIDE SEQUENCE [LARGE SCALE GENOMIC DNA]</scope>
    <source>
        <strain evidence="3 4">Vu-144</strain>
    </source>
</reference>
<dbReference type="Pfam" id="PF21906">
    <property type="entry name" value="WHD_NrtR"/>
    <property type="match status" value="1"/>
</dbReference>